<dbReference type="InterPro" id="IPR050613">
    <property type="entry name" value="Sec_Metabolite_Reg"/>
</dbReference>
<evidence type="ECO:0000256" key="1">
    <source>
        <dbReference type="ARBA" id="ARBA00004123"/>
    </source>
</evidence>
<dbReference type="AlphaFoldDB" id="A0A1L0GRJ4"/>
<dbReference type="SUPFAM" id="SSF57701">
    <property type="entry name" value="Zn2/Cys6 DNA-binding domain"/>
    <property type="match status" value="1"/>
</dbReference>
<protein>
    <submittedName>
        <fullName evidence="6">CIC11C00000005123</fullName>
    </submittedName>
</protein>
<evidence type="ECO:0000259" key="5">
    <source>
        <dbReference type="PROSITE" id="PS50048"/>
    </source>
</evidence>
<evidence type="ECO:0000256" key="3">
    <source>
        <dbReference type="ARBA" id="ARBA00023242"/>
    </source>
</evidence>
<proteinExistence type="predicted"/>
<dbReference type="Gene3D" id="4.10.240.10">
    <property type="entry name" value="Zn(2)-C6 fungal-type DNA-binding domain"/>
    <property type="match status" value="1"/>
</dbReference>
<dbReference type="GO" id="GO:0003677">
    <property type="term" value="F:DNA binding"/>
    <property type="evidence" value="ECO:0007669"/>
    <property type="project" value="InterPro"/>
</dbReference>
<dbReference type="Proteomes" id="UP000182259">
    <property type="component" value="Chromosome VI"/>
</dbReference>
<accession>A0A1L0GRJ4</accession>
<evidence type="ECO:0000313" key="7">
    <source>
        <dbReference type="Proteomes" id="UP000182259"/>
    </source>
</evidence>
<evidence type="ECO:0000256" key="2">
    <source>
        <dbReference type="ARBA" id="ARBA00022723"/>
    </source>
</evidence>
<dbReference type="InterPro" id="IPR001138">
    <property type="entry name" value="Zn2Cys6_DnaBD"/>
</dbReference>
<sequence length="740" mass="83767">MKHPGLGLFAVESLATSRSKSCISCRDRKRKCSRESPKCSQCQKSSIPCFYSEKSRGYRDFKLHEQAEILLGLSSQAHCFPSVPKNTHGVPEDTTPEQVYRSGQIIVTDDILESHDTESDILSRKRSITSVSSASNGVKKPSHSPSRDSSSVLSGLFEDLESLNTAETDANRSDMTKWNNRGTVLPEQANILTTMPAAKSMWPNIHKDQLHRFKNDPNVRVGPIYTKIFTSSLYCTGKSLDIDLNLLESYLPLRKVCDTLFARYVNSVHPIMPLLDIKKLHPQYEMFWNNKMSVSISFYIILSALLYAGSVSEFEQLTISQTSTYTKQECIDLMRHLVGMAEIALAVSDFPAKVTVVGLQASVILHSAVRNDCRTDDCGSVANLVRLAQLINLNRDPQSYHKIEDALLVQERRLLWWHVYYLDSTTALSSRLAPVIVEDEYDTCFPIEYKENSGLYKLDLSIAFANGRFRWAETCNKITRRGFLLKPVTRTEADRLILEIDNLGFHCTLSILRILDQPNVMPNQEHFASFSSSMMATFRDRCLCLLNMILSTRQDLIQTSSTADILDNSVGDSLVKHTLHLLLEFCKHGSMPHNAIFVWEIRKYQPIQVLLFLLRNLIADAKKLLFNTETLRNDERVLAIENSLNVLGYLSDHSTKLCQERWNMVRELKATTWEQLFGSTNDLSSSDTSSPKTSPGESKVAEAFGEDWDAIIKKLTAVENTIDENIFATDWDETSGRYVM</sequence>
<dbReference type="PANTHER" id="PTHR31001:SF40">
    <property type="entry name" value="ZN(II)2CYS6 TRANSCRIPTION FACTOR (EUROFUNG)"/>
    <property type="match status" value="1"/>
</dbReference>
<reference evidence="6 7" key="1">
    <citation type="submission" date="2016-10" db="EMBL/GenBank/DDBJ databases">
        <authorList>
            <person name="de Groot N.N."/>
        </authorList>
    </citation>
    <scope>NUCLEOTIDE SEQUENCE [LARGE SCALE GENOMIC DNA]</scope>
    <source>
        <strain evidence="6 7">PYCC 4715</strain>
    </source>
</reference>
<dbReference type="PROSITE" id="PS00463">
    <property type="entry name" value="ZN2_CY6_FUNGAL_1"/>
    <property type="match status" value="1"/>
</dbReference>
<name>A0A1L0GRJ4_9ASCO</name>
<comment type="subcellular location">
    <subcellularLocation>
        <location evidence="1">Nucleus</location>
    </subcellularLocation>
</comment>
<dbReference type="CDD" id="cd00067">
    <property type="entry name" value="GAL4"/>
    <property type="match status" value="1"/>
</dbReference>
<keyword evidence="2" id="KW-0479">Metal-binding</keyword>
<dbReference type="SMART" id="SM00066">
    <property type="entry name" value="GAL4"/>
    <property type="match status" value="1"/>
</dbReference>
<dbReference type="GO" id="GO:0000981">
    <property type="term" value="F:DNA-binding transcription factor activity, RNA polymerase II-specific"/>
    <property type="evidence" value="ECO:0007669"/>
    <property type="project" value="InterPro"/>
</dbReference>
<dbReference type="InterPro" id="IPR007219">
    <property type="entry name" value="XnlR_reg_dom"/>
</dbReference>
<dbReference type="PANTHER" id="PTHR31001">
    <property type="entry name" value="UNCHARACTERIZED TRANSCRIPTIONAL REGULATORY PROTEIN"/>
    <property type="match status" value="1"/>
</dbReference>
<feature type="region of interest" description="Disordered" evidence="4">
    <location>
        <begin position="116"/>
        <end position="151"/>
    </location>
</feature>
<organism evidence="6 7">
    <name type="scientific">Sungouiella intermedia</name>
    <dbReference type="NCBI Taxonomy" id="45354"/>
    <lineage>
        <taxon>Eukaryota</taxon>
        <taxon>Fungi</taxon>
        <taxon>Dikarya</taxon>
        <taxon>Ascomycota</taxon>
        <taxon>Saccharomycotina</taxon>
        <taxon>Pichiomycetes</taxon>
        <taxon>Metschnikowiaceae</taxon>
        <taxon>Sungouiella</taxon>
    </lineage>
</organism>
<evidence type="ECO:0000313" key="6">
    <source>
        <dbReference type="EMBL" id="SGZ58605.1"/>
    </source>
</evidence>
<dbReference type="PROSITE" id="PS50048">
    <property type="entry name" value="ZN2_CY6_FUNGAL_2"/>
    <property type="match status" value="1"/>
</dbReference>
<evidence type="ECO:0000256" key="4">
    <source>
        <dbReference type="SAM" id="MobiDB-lite"/>
    </source>
</evidence>
<dbReference type="Pfam" id="PF00172">
    <property type="entry name" value="Zn_clus"/>
    <property type="match status" value="1"/>
</dbReference>
<dbReference type="EMBL" id="LT635769">
    <property type="protein sequence ID" value="SGZ58605.1"/>
    <property type="molecule type" value="Genomic_DNA"/>
</dbReference>
<dbReference type="CDD" id="cd12148">
    <property type="entry name" value="fungal_TF_MHR"/>
    <property type="match status" value="1"/>
</dbReference>
<gene>
    <name evidence="6" type="ORF">SAMEA4029009_CIC11G00000005123</name>
</gene>
<feature type="domain" description="Zn(2)-C6 fungal-type" evidence="5">
    <location>
        <begin position="21"/>
        <end position="51"/>
    </location>
</feature>
<dbReference type="GO" id="GO:0006351">
    <property type="term" value="P:DNA-templated transcription"/>
    <property type="evidence" value="ECO:0007669"/>
    <property type="project" value="InterPro"/>
</dbReference>
<keyword evidence="3" id="KW-0539">Nucleus</keyword>
<dbReference type="InterPro" id="IPR036864">
    <property type="entry name" value="Zn2-C6_fun-type_DNA-bd_sf"/>
</dbReference>
<dbReference type="GO" id="GO:0005634">
    <property type="term" value="C:nucleus"/>
    <property type="evidence" value="ECO:0007669"/>
    <property type="project" value="UniProtKB-SubCell"/>
</dbReference>
<dbReference type="GO" id="GO:0008270">
    <property type="term" value="F:zinc ion binding"/>
    <property type="evidence" value="ECO:0007669"/>
    <property type="project" value="InterPro"/>
</dbReference>
<dbReference type="Pfam" id="PF04082">
    <property type="entry name" value="Fungal_trans"/>
    <property type="match status" value="1"/>
</dbReference>